<name>A0A9X4AXQ9_9BACT</name>
<dbReference type="Proteomes" id="UP001151081">
    <property type="component" value="Unassembled WGS sequence"/>
</dbReference>
<sequence>MSAKDITALLDELSPAGLASVEAFARQVRDQERRGVQPLSGLGLEDFARRVQAAANGSRNAWPTSGSDKLFVSVLFDELAASGATVEMDLDAFKARLLEAHRARLLSLSRCDLVEAATAADVAASEIRYLSAEFHVVMRART</sequence>
<dbReference type="EMBL" id="JAGTJJ010000080">
    <property type="protein sequence ID" value="MDC3988699.1"/>
    <property type="molecule type" value="Genomic_DNA"/>
</dbReference>
<protein>
    <submittedName>
        <fullName evidence="1">Uncharacterized protein</fullName>
    </submittedName>
</protein>
<proteinExistence type="predicted"/>
<organism evidence="1 2">
    <name type="scientific">Polyangium jinanense</name>
    <dbReference type="NCBI Taxonomy" id="2829994"/>
    <lineage>
        <taxon>Bacteria</taxon>
        <taxon>Pseudomonadati</taxon>
        <taxon>Myxococcota</taxon>
        <taxon>Polyangia</taxon>
        <taxon>Polyangiales</taxon>
        <taxon>Polyangiaceae</taxon>
        <taxon>Polyangium</taxon>
    </lineage>
</organism>
<gene>
    <name evidence="1" type="ORF">KEG57_50000</name>
</gene>
<comment type="caution">
    <text evidence="1">The sequence shown here is derived from an EMBL/GenBank/DDBJ whole genome shotgun (WGS) entry which is preliminary data.</text>
</comment>
<evidence type="ECO:0000313" key="1">
    <source>
        <dbReference type="EMBL" id="MDC3988699.1"/>
    </source>
</evidence>
<keyword evidence="2" id="KW-1185">Reference proteome</keyword>
<dbReference type="RefSeq" id="WP_272459884.1">
    <property type="nucleotide sequence ID" value="NZ_JAGTJJ010000080.1"/>
</dbReference>
<evidence type="ECO:0000313" key="2">
    <source>
        <dbReference type="Proteomes" id="UP001151081"/>
    </source>
</evidence>
<accession>A0A9X4AXQ9</accession>
<dbReference type="AlphaFoldDB" id="A0A9X4AXQ9"/>
<reference evidence="1 2" key="1">
    <citation type="submission" date="2021-04" db="EMBL/GenBank/DDBJ databases">
        <title>Genome analysis of Polyangium sp.</title>
        <authorList>
            <person name="Li Y."/>
            <person name="Wang J."/>
        </authorList>
    </citation>
    <scope>NUCLEOTIDE SEQUENCE [LARGE SCALE GENOMIC DNA]</scope>
    <source>
        <strain evidence="1 2">SDU14</strain>
    </source>
</reference>